<dbReference type="EMBL" id="FOIM01000028">
    <property type="protein sequence ID" value="SEU07774.1"/>
    <property type="molecule type" value="Genomic_DNA"/>
</dbReference>
<dbReference type="Proteomes" id="UP000198508">
    <property type="component" value="Unassembled WGS sequence"/>
</dbReference>
<dbReference type="AlphaFoldDB" id="A0A1I0JCL7"/>
<evidence type="ECO:0000313" key="1">
    <source>
        <dbReference type="EMBL" id="SEU07774.1"/>
    </source>
</evidence>
<dbReference type="PANTHER" id="PTHR35866">
    <property type="entry name" value="PUTATIVE-RELATED"/>
    <property type="match status" value="1"/>
</dbReference>
<proteinExistence type="predicted"/>
<name>A0A1I0JCL7_9FIRM</name>
<protein>
    <submittedName>
        <fullName evidence="1">Uncharacterized protein</fullName>
    </submittedName>
</protein>
<dbReference type="GeneID" id="93276774"/>
<sequence>MERHINLNEISDGRLYNLNDMVRADCGDCRGCFACCTGMGSSIVLDPLDIFHLTANLHCGFQELLAGPLELNVVDGIILPNLKMSGPGERCAFLNQEGRCSIHPFRPGFCRIFPLGRLYENRSFSYFLQVHECRKENRSKVKVRKWIDTPDVGTHEAYIADWHYFLKDSQEMLKASGDENLARQFNLYLLNCFFVTPYRAQEDFYPQFYARLAEAKQQTV</sequence>
<organism evidence="1 2">
    <name type="scientific">Enterocloster lavalensis</name>
    <dbReference type="NCBI Taxonomy" id="460384"/>
    <lineage>
        <taxon>Bacteria</taxon>
        <taxon>Bacillati</taxon>
        <taxon>Bacillota</taxon>
        <taxon>Clostridia</taxon>
        <taxon>Lachnospirales</taxon>
        <taxon>Lachnospiraceae</taxon>
        <taxon>Enterocloster</taxon>
    </lineage>
</organism>
<reference evidence="2" key="1">
    <citation type="submission" date="2016-10" db="EMBL/GenBank/DDBJ databases">
        <authorList>
            <person name="Varghese N."/>
            <person name="Submissions S."/>
        </authorList>
    </citation>
    <scope>NUCLEOTIDE SEQUENCE [LARGE SCALE GENOMIC DNA]</scope>
    <source>
        <strain evidence="2">NLAE-zl-G277</strain>
    </source>
</reference>
<accession>A0A1I0JCL7</accession>
<evidence type="ECO:0000313" key="2">
    <source>
        <dbReference type="Proteomes" id="UP000198508"/>
    </source>
</evidence>
<dbReference type="STRING" id="460384.SAMN05216313_12865"/>
<dbReference type="Pfam" id="PF03692">
    <property type="entry name" value="CxxCxxCC"/>
    <property type="match status" value="1"/>
</dbReference>
<dbReference type="PANTHER" id="PTHR35866:SF1">
    <property type="entry name" value="YKGJ FAMILY CYSTEINE CLUSTER PROTEIN"/>
    <property type="match status" value="1"/>
</dbReference>
<keyword evidence="2" id="KW-1185">Reference proteome</keyword>
<dbReference type="RefSeq" id="WP_092368732.1">
    <property type="nucleotide sequence ID" value="NZ_CAKXUV010000030.1"/>
</dbReference>
<gene>
    <name evidence="1" type="ORF">SAMN05216313_12865</name>
</gene>
<dbReference type="InterPro" id="IPR005358">
    <property type="entry name" value="Puta_zinc/iron-chelating_dom"/>
</dbReference>